<dbReference type="EMBL" id="LAZR01023972">
    <property type="protein sequence ID" value="KKL76672.1"/>
    <property type="molecule type" value="Genomic_DNA"/>
</dbReference>
<dbReference type="PANTHER" id="PTHR43281">
    <property type="entry name" value="FARNESYL DIPHOSPHATE SYNTHASE"/>
    <property type="match status" value="1"/>
</dbReference>
<protein>
    <recommendedName>
        <fullName evidence="8">Polyprenyl synthetase</fullName>
    </recommendedName>
</protein>
<organism evidence="7">
    <name type="scientific">marine sediment metagenome</name>
    <dbReference type="NCBI Taxonomy" id="412755"/>
    <lineage>
        <taxon>unclassified sequences</taxon>
        <taxon>metagenomes</taxon>
        <taxon>ecological metagenomes</taxon>
    </lineage>
</organism>
<comment type="caution">
    <text evidence="7">The sequence shown here is derived from an EMBL/GenBank/DDBJ whole genome shotgun (WGS) entry which is preliminary data.</text>
</comment>
<gene>
    <name evidence="7" type="ORF">LCGC14_2042520</name>
</gene>
<evidence type="ECO:0000256" key="2">
    <source>
        <dbReference type="ARBA" id="ARBA00022679"/>
    </source>
</evidence>
<dbReference type="Gene3D" id="1.10.600.10">
    <property type="entry name" value="Farnesyl Diphosphate Synthase"/>
    <property type="match status" value="1"/>
</dbReference>
<evidence type="ECO:0008006" key="8">
    <source>
        <dbReference type="Google" id="ProtNLM"/>
    </source>
</evidence>
<proteinExistence type="predicted"/>
<dbReference type="SUPFAM" id="SSF48576">
    <property type="entry name" value="Terpenoid synthases"/>
    <property type="match status" value="1"/>
</dbReference>
<evidence type="ECO:0000256" key="4">
    <source>
        <dbReference type="ARBA" id="ARBA00022842"/>
    </source>
</evidence>
<accession>A0A0F9HNF0</accession>
<reference evidence="7" key="1">
    <citation type="journal article" date="2015" name="Nature">
        <title>Complex archaea that bridge the gap between prokaryotes and eukaryotes.</title>
        <authorList>
            <person name="Spang A."/>
            <person name="Saw J.H."/>
            <person name="Jorgensen S.L."/>
            <person name="Zaremba-Niedzwiedzka K."/>
            <person name="Martijn J."/>
            <person name="Lind A.E."/>
            <person name="van Eijk R."/>
            <person name="Schleper C."/>
            <person name="Guy L."/>
            <person name="Ettema T.J."/>
        </authorList>
    </citation>
    <scope>NUCLEOTIDE SEQUENCE</scope>
</reference>
<dbReference type="InterPro" id="IPR000092">
    <property type="entry name" value="Polyprenyl_synt"/>
</dbReference>
<name>A0A0F9HNF0_9ZZZZ</name>
<evidence type="ECO:0000256" key="6">
    <source>
        <dbReference type="SAM" id="MobiDB-lite"/>
    </source>
</evidence>
<keyword evidence="5" id="KW-0414">Isoprene biosynthesis</keyword>
<keyword evidence="4" id="KW-0460">Magnesium</keyword>
<evidence type="ECO:0000313" key="7">
    <source>
        <dbReference type="EMBL" id="KKL76672.1"/>
    </source>
</evidence>
<evidence type="ECO:0000256" key="5">
    <source>
        <dbReference type="ARBA" id="ARBA00023229"/>
    </source>
</evidence>
<feature type="non-terminal residue" evidence="7">
    <location>
        <position position="114"/>
    </location>
</feature>
<dbReference type="InterPro" id="IPR008949">
    <property type="entry name" value="Isoprenoid_synthase_dom_sf"/>
</dbReference>
<dbReference type="PANTHER" id="PTHR43281:SF1">
    <property type="entry name" value="FARNESYL DIPHOSPHATE SYNTHASE"/>
    <property type="match status" value="1"/>
</dbReference>
<dbReference type="GO" id="GO:0046872">
    <property type="term" value="F:metal ion binding"/>
    <property type="evidence" value="ECO:0007669"/>
    <property type="project" value="UniProtKB-KW"/>
</dbReference>
<evidence type="ECO:0000256" key="3">
    <source>
        <dbReference type="ARBA" id="ARBA00022723"/>
    </source>
</evidence>
<evidence type="ECO:0000256" key="1">
    <source>
        <dbReference type="ARBA" id="ARBA00001946"/>
    </source>
</evidence>
<sequence length="114" mass="12517">MEILTRHREALVTEMDRLLEARPPLSPVLAMCRYHMGLATPDGTPIPGGAGKMIRPALCLEVCETLGGDTHKALPAALALELVHRTSLIFDDIQDKSPQRNHQPTVWGIWGGDQ</sequence>
<dbReference type="AlphaFoldDB" id="A0A0F9HNF0"/>
<dbReference type="GO" id="GO:0008299">
    <property type="term" value="P:isoprenoid biosynthetic process"/>
    <property type="evidence" value="ECO:0007669"/>
    <property type="project" value="UniProtKB-KW"/>
</dbReference>
<comment type="cofactor">
    <cofactor evidence="1">
        <name>Mg(2+)</name>
        <dbReference type="ChEBI" id="CHEBI:18420"/>
    </cofactor>
</comment>
<dbReference type="GO" id="GO:0004659">
    <property type="term" value="F:prenyltransferase activity"/>
    <property type="evidence" value="ECO:0007669"/>
    <property type="project" value="InterPro"/>
</dbReference>
<keyword evidence="2" id="KW-0808">Transferase</keyword>
<dbReference type="Pfam" id="PF00348">
    <property type="entry name" value="polyprenyl_synt"/>
    <property type="match status" value="1"/>
</dbReference>
<keyword evidence="3" id="KW-0479">Metal-binding</keyword>
<feature type="region of interest" description="Disordered" evidence="6">
    <location>
        <begin position="95"/>
        <end position="114"/>
    </location>
</feature>